<comment type="subcellular location">
    <subcellularLocation>
        <location evidence="1">Nucleus</location>
    </subcellularLocation>
</comment>
<dbReference type="InterPro" id="IPR002738">
    <property type="entry name" value="RNase_P_p30"/>
</dbReference>
<dbReference type="Pfam" id="PF01876">
    <property type="entry name" value="RNase_P_p30"/>
    <property type="match status" value="1"/>
</dbReference>
<proteinExistence type="inferred from homology"/>
<comment type="similarity">
    <text evidence="2">Belongs to the eukaryotic/archaeal RNase P protein component 3 family.</text>
</comment>
<evidence type="ECO:0000256" key="2">
    <source>
        <dbReference type="ARBA" id="ARBA00007331"/>
    </source>
</evidence>
<dbReference type="OrthoDB" id="17948at2759"/>
<evidence type="ECO:0000313" key="4">
    <source>
        <dbReference type="EMBL" id="TID29713.1"/>
    </source>
</evidence>
<organism evidence="4 5">
    <name type="scientific">Pichia inconspicua</name>
    <dbReference type="NCBI Taxonomy" id="52247"/>
    <lineage>
        <taxon>Eukaryota</taxon>
        <taxon>Fungi</taxon>
        <taxon>Dikarya</taxon>
        <taxon>Ascomycota</taxon>
        <taxon>Saccharomycotina</taxon>
        <taxon>Pichiomycetes</taxon>
        <taxon>Pichiales</taxon>
        <taxon>Pichiaceae</taxon>
        <taxon>Pichia</taxon>
    </lineage>
</organism>
<gene>
    <name evidence="4" type="ORF">CANINC_001726</name>
</gene>
<dbReference type="GO" id="GO:0003723">
    <property type="term" value="F:RNA binding"/>
    <property type="evidence" value="ECO:0007669"/>
    <property type="project" value="TreeGrafter"/>
</dbReference>
<name>A0A4T0X3E7_9ASCO</name>
<keyword evidence="3" id="KW-0819">tRNA processing</keyword>
<dbReference type="GO" id="GO:0008033">
    <property type="term" value="P:tRNA processing"/>
    <property type="evidence" value="ECO:0007669"/>
    <property type="project" value="UniProtKB-KW"/>
</dbReference>
<evidence type="ECO:0000256" key="3">
    <source>
        <dbReference type="ARBA" id="ARBA00022694"/>
    </source>
</evidence>
<dbReference type="PANTHER" id="PTHR13031:SF0">
    <property type="entry name" value="RIBONUCLEASE P PROTEIN SUBUNIT P30"/>
    <property type="match status" value="1"/>
</dbReference>
<sequence>MLCDLNIVYPVPDFNQNITKDALVELKKTLDIVEQLGYTHVALNFSPETLTSKSNKVKLPNDLNSINPINLAHFKEYEERLRIYSRITIKVDDPSQCQSIAKFQQIFDLVAVEPQTEKAFQSAISNLDVDIITFNLQQRLPCYMKHKTLGSAIEKGIFFEIKYTDFLNSKSRAQAISNSKQIVRASRNRGMIISSGCHVNTPFQLRNSANVVPVLKMLGIDSNRANQMFKDWSLKALLNGRLRIKSYKQTIAIADTEGLIGNVYENKDWNSDVKVNNKKMDITSYRKRKPETALDKALKKQK</sequence>
<dbReference type="Proteomes" id="UP000307173">
    <property type="component" value="Unassembled WGS sequence"/>
</dbReference>
<protein>
    <recommendedName>
        <fullName evidence="6">RNase P subunit p30</fullName>
    </recommendedName>
</protein>
<dbReference type="AlphaFoldDB" id="A0A4T0X3E7"/>
<evidence type="ECO:0000256" key="1">
    <source>
        <dbReference type="ARBA" id="ARBA00004123"/>
    </source>
</evidence>
<dbReference type="PANTHER" id="PTHR13031">
    <property type="entry name" value="RIBONUCLEASE P SUBUNIT P30"/>
    <property type="match status" value="1"/>
</dbReference>
<dbReference type="Gene3D" id="3.20.20.140">
    <property type="entry name" value="Metal-dependent hydrolases"/>
    <property type="match status" value="1"/>
</dbReference>
<dbReference type="EMBL" id="SELW01000275">
    <property type="protein sequence ID" value="TID29713.1"/>
    <property type="molecule type" value="Genomic_DNA"/>
</dbReference>
<evidence type="ECO:0008006" key="6">
    <source>
        <dbReference type="Google" id="ProtNLM"/>
    </source>
</evidence>
<accession>A0A4T0X3E7</accession>
<evidence type="ECO:0000313" key="5">
    <source>
        <dbReference type="Proteomes" id="UP000307173"/>
    </source>
</evidence>
<dbReference type="STRING" id="52247.A0A4T0X3E7"/>
<dbReference type="SUPFAM" id="SSF89550">
    <property type="entry name" value="PHP domain-like"/>
    <property type="match status" value="1"/>
</dbReference>
<reference evidence="4 5" key="1">
    <citation type="journal article" date="2019" name="Front. Genet.">
        <title>Whole-Genome Sequencing of the Opportunistic Yeast Pathogen Candida inconspicua Uncovers Its Hybrid Origin.</title>
        <authorList>
            <person name="Mixao V."/>
            <person name="Hansen A.P."/>
            <person name="Saus E."/>
            <person name="Boekhout T."/>
            <person name="Lass-Florl C."/>
            <person name="Gabaldon T."/>
        </authorList>
    </citation>
    <scope>NUCLEOTIDE SEQUENCE [LARGE SCALE GENOMIC DNA]</scope>
    <source>
        <strain evidence="4 5">CBS 180</strain>
    </source>
</reference>
<dbReference type="GO" id="GO:0005655">
    <property type="term" value="C:nucleolar ribonuclease P complex"/>
    <property type="evidence" value="ECO:0007669"/>
    <property type="project" value="TreeGrafter"/>
</dbReference>
<dbReference type="InterPro" id="IPR016195">
    <property type="entry name" value="Pol/histidinol_Pase-like"/>
</dbReference>
<keyword evidence="5" id="KW-1185">Reference proteome</keyword>
<comment type="caution">
    <text evidence="4">The sequence shown here is derived from an EMBL/GenBank/DDBJ whole genome shotgun (WGS) entry which is preliminary data.</text>
</comment>